<sequence length="173" mass="20399">MEEQIQIVELSENSIKKIAKEVYKLDKKERDKARKEFKNRSLHNTKKLLENYHKLKEHTAGVREQIDESAEQSIWYNGYLTVDSLMKNRAKTVKMMGHVDNSLDKYQKICNGENKKSKARRCDILIDFYINRISIDLIADRYDVDRTTIIRNKDDAIDDLSILLFGIDIFNEL</sequence>
<evidence type="ECO:0000313" key="1">
    <source>
        <dbReference type="EMBL" id="MBO0438955.1"/>
    </source>
</evidence>
<organism evidence="1 2">
    <name type="scientific">Candidatus Enterococcus ikei</name>
    <dbReference type="NCBI Taxonomy" id="2815326"/>
    <lineage>
        <taxon>Bacteria</taxon>
        <taxon>Bacillati</taxon>
        <taxon>Bacillota</taxon>
        <taxon>Bacilli</taxon>
        <taxon>Lactobacillales</taxon>
        <taxon>Enterococcaceae</taxon>
        <taxon>Enterococcus</taxon>
    </lineage>
</organism>
<keyword evidence="2" id="KW-1185">Reference proteome</keyword>
<comment type="caution">
    <text evidence="1">The sequence shown here is derived from an EMBL/GenBank/DDBJ whole genome shotgun (WGS) entry which is preliminary data.</text>
</comment>
<reference evidence="1 2" key="1">
    <citation type="submission" date="2021-03" db="EMBL/GenBank/DDBJ databases">
        <title>Enterococcal diversity collection.</title>
        <authorList>
            <person name="Gilmore M.S."/>
            <person name="Schwartzman J."/>
            <person name="Van Tyne D."/>
            <person name="Martin M."/>
            <person name="Earl A.M."/>
            <person name="Manson A.L."/>
            <person name="Straub T."/>
            <person name="Salamzade R."/>
            <person name="Saavedra J."/>
            <person name="Lebreton F."/>
            <person name="Prichula J."/>
            <person name="Schaufler K."/>
            <person name="Gaca A."/>
            <person name="Sgardioli B."/>
            <person name="Wagenaar J."/>
            <person name="Strong T."/>
        </authorList>
    </citation>
    <scope>NUCLEOTIDE SEQUENCE [LARGE SCALE GENOMIC DNA]</scope>
    <source>
        <strain evidence="1 2">DIV0869a</strain>
    </source>
</reference>
<gene>
    <name evidence="1" type="ORF">JZO69_01085</name>
</gene>
<proteinExistence type="predicted"/>
<dbReference type="Proteomes" id="UP000664632">
    <property type="component" value="Unassembled WGS sequence"/>
</dbReference>
<protein>
    <recommendedName>
        <fullName evidence="3">Phage protein</fullName>
    </recommendedName>
</protein>
<dbReference type="EMBL" id="JAFLWD010000003">
    <property type="protein sequence ID" value="MBO0438955.1"/>
    <property type="molecule type" value="Genomic_DNA"/>
</dbReference>
<evidence type="ECO:0000313" key="2">
    <source>
        <dbReference type="Proteomes" id="UP000664632"/>
    </source>
</evidence>
<dbReference type="RefSeq" id="WP_207111067.1">
    <property type="nucleotide sequence ID" value="NZ_JAFLWD010000003.1"/>
</dbReference>
<evidence type="ECO:0008006" key="3">
    <source>
        <dbReference type="Google" id="ProtNLM"/>
    </source>
</evidence>
<name>A0ABS3GUX6_9ENTE</name>
<accession>A0ABS3GUX6</accession>